<accession>A0AAN7VT02</accession>
<dbReference type="AlphaFoldDB" id="A0AAN7VT02"/>
<dbReference type="Proteomes" id="UP001310594">
    <property type="component" value="Unassembled WGS sequence"/>
</dbReference>
<reference evidence="1" key="1">
    <citation type="submission" date="2023-08" db="EMBL/GenBank/DDBJ databases">
        <title>Black Yeasts Isolated from many extreme environments.</title>
        <authorList>
            <person name="Coleine C."/>
            <person name="Stajich J.E."/>
            <person name="Selbmann L."/>
        </authorList>
    </citation>
    <scope>NUCLEOTIDE SEQUENCE</scope>
    <source>
        <strain evidence="1">CCFEE 5810</strain>
    </source>
</reference>
<dbReference type="PANTHER" id="PTHR24148">
    <property type="entry name" value="ANKYRIN REPEAT DOMAIN-CONTAINING PROTEIN 39 HOMOLOG-RELATED"/>
    <property type="match status" value="1"/>
</dbReference>
<dbReference type="PANTHER" id="PTHR24148:SF73">
    <property type="entry name" value="HET DOMAIN PROTEIN (AFU_ORTHOLOGUE AFUA_8G01020)"/>
    <property type="match status" value="1"/>
</dbReference>
<dbReference type="InterPro" id="IPR052895">
    <property type="entry name" value="HetReg/Transcr_Mod"/>
</dbReference>
<gene>
    <name evidence="1" type="ORF">LTR97_004774</name>
</gene>
<comment type="caution">
    <text evidence="1">The sequence shown here is derived from an EMBL/GenBank/DDBJ whole genome shotgun (WGS) entry which is preliminary data.</text>
</comment>
<protein>
    <recommendedName>
        <fullName evidence="3">Heterokaryon incompatibility domain-containing protein</fullName>
    </recommendedName>
</protein>
<evidence type="ECO:0000313" key="1">
    <source>
        <dbReference type="EMBL" id="KAK5701956.1"/>
    </source>
</evidence>
<proteinExistence type="predicted"/>
<name>A0AAN7VT02_9PEZI</name>
<evidence type="ECO:0000313" key="2">
    <source>
        <dbReference type="Proteomes" id="UP001310594"/>
    </source>
</evidence>
<dbReference type="EMBL" id="JAVRQU010000006">
    <property type="protein sequence ID" value="KAK5701956.1"/>
    <property type="molecule type" value="Genomic_DNA"/>
</dbReference>
<organism evidence="1 2">
    <name type="scientific">Elasticomyces elasticus</name>
    <dbReference type="NCBI Taxonomy" id="574655"/>
    <lineage>
        <taxon>Eukaryota</taxon>
        <taxon>Fungi</taxon>
        <taxon>Dikarya</taxon>
        <taxon>Ascomycota</taxon>
        <taxon>Pezizomycotina</taxon>
        <taxon>Dothideomycetes</taxon>
        <taxon>Dothideomycetidae</taxon>
        <taxon>Mycosphaerellales</taxon>
        <taxon>Teratosphaeriaceae</taxon>
        <taxon>Elasticomyces</taxon>
    </lineage>
</organism>
<dbReference type="Pfam" id="PF26639">
    <property type="entry name" value="Het-6_barrel"/>
    <property type="match status" value="1"/>
</dbReference>
<sequence>MRTWSATHDPWTELSHYAFKDKRCYEALGFRQFPLRTWYAIAIFLGREWWSRAWISPEVTLAQRLKFLCGRHQFDIDDLLYVCIFLHGSGWHIHLLGYAGTHGFVGAIGAQCLYLAAMRKLARPSLGTSISVFGPAMDKSIQAIFDDDAEVLVLLVTRVKVFKTTDARDKALVPLTLYRYSKKHAEHKSIPIEYASDVSSLYAQLSAYLLHTSNSLVLLSQVEDASMRQQPGLPSWCPDYTVSVFHPPLGDILLTGYDALRSRQKYCSIETDTRTLTLEGLFLEQIGAIHPSLFSGSTAKSLIEICLTLPTSYRTNGQDRTEALWRTIIADRLSGTSPAPDVAASYFKGWLQYLIAGGIFGYNFKSDLERKEDWSEWSCFDEVHESSPAASQVVPNVAELSSYVERFRELLVAGESSLPEIRQLQAAQDVFGNALAMAGDRAYFITASGLLGLAPPSSREGDQVWFFSGAKLPFVLRPEADGTHYTLVGEAYVNGYMRGDILDVTAESDFRKVMIR</sequence>
<evidence type="ECO:0008006" key="3">
    <source>
        <dbReference type="Google" id="ProtNLM"/>
    </source>
</evidence>